<feature type="signal peptide" evidence="1">
    <location>
        <begin position="1"/>
        <end position="22"/>
    </location>
</feature>
<dbReference type="KEGG" id="lem:LEN_3482"/>
<feature type="domain" description="Phosphodiester glycosidase" evidence="2">
    <location>
        <begin position="69"/>
        <end position="214"/>
    </location>
</feature>
<accession>A0AAU9AKA4</accession>
<keyword evidence="1" id="KW-0732">Signal</keyword>
<evidence type="ECO:0000259" key="2">
    <source>
        <dbReference type="Pfam" id="PF09992"/>
    </source>
</evidence>
<protein>
    <submittedName>
        <fullName evidence="3">Periplasmic protein-like protein</fullName>
    </submittedName>
</protein>
<sequence length="241" mass="26934">MRRAAAWICLALASLLGLPAAAREPRYTVLRIDTRSQPLALYLNDERGRPFHRFKDLDAWLQARGQRLRYAMNAGMFEPDYSPVGLFVADGRERAPLNLRAGEGNFYLKPNGVFVLDRDDRPHVIEASRYPDLARGARLATQSGPLLVEGGRIHPALDPQSRSRHLRNGIGVRGDEVIWAISDDKVSLYEFARYLRDELGCQDALYLDGTLSSLYAPELGRRDRRGKLGPILAVVEPSAAP</sequence>
<evidence type="ECO:0000256" key="1">
    <source>
        <dbReference type="SAM" id="SignalP"/>
    </source>
</evidence>
<proteinExistence type="predicted"/>
<evidence type="ECO:0000313" key="3">
    <source>
        <dbReference type="EMBL" id="BAV98969.1"/>
    </source>
</evidence>
<dbReference type="GeneID" id="83065292"/>
<dbReference type="Proteomes" id="UP000218824">
    <property type="component" value="Chromosome"/>
</dbReference>
<dbReference type="RefSeq" id="WP_096379307.1">
    <property type="nucleotide sequence ID" value="NZ_AP014940.1"/>
</dbReference>
<evidence type="ECO:0000313" key="4">
    <source>
        <dbReference type="Proteomes" id="UP000218824"/>
    </source>
</evidence>
<organism evidence="3 4">
    <name type="scientific">Lysobacter enzymogenes</name>
    <dbReference type="NCBI Taxonomy" id="69"/>
    <lineage>
        <taxon>Bacteria</taxon>
        <taxon>Pseudomonadati</taxon>
        <taxon>Pseudomonadota</taxon>
        <taxon>Gammaproteobacteria</taxon>
        <taxon>Lysobacterales</taxon>
        <taxon>Lysobacteraceae</taxon>
        <taxon>Lysobacter</taxon>
    </lineage>
</organism>
<dbReference type="Pfam" id="PF09992">
    <property type="entry name" value="NAGPA"/>
    <property type="match status" value="1"/>
</dbReference>
<reference evidence="3 4" key="1">
    <citation type="journal article" date="2017" name="DNA Res.">
        <title>Complete genome sequence and expression profile of the commercial lytic enzyme producer Lysobacter enzymogenes M497-1.</title>
        <authorList>
            <person name="Takami H."/>
            <person name="Toyoda A."/>
            <person name="Uchiyama I."/>
            <person name="Itoh T."/>
            <person name="Takaki Y."/>
            <person name="Arai W."/>
            <person name="Nishi S."/>
            <person name="Kawai M."/>
            <person name="Shinya K."/>
            <person name="Ikeda H."/>
        </authorList>
    </citation>
    <scope>NUCLEOTIDE SEQUENCE [LARGE SCALE GENOMIC DNA]</scope>
    <source>
        <strain evidence="3 4">M497-1</strain>
    </source>
</reference>
<name>A0AAU9AKA4_LYSEN</name>
<feature type="chain" id="PRO_5043515782" evidence="1">
    <location>
        <begin position="23"/>
        <end position="241"/>
    </location>
</feature>
<dbReference type="AlphaFoldDB" id="A0AAU9AKA4"/>
<gene>
    <name evidence="3" type="ORF">LEN_3482</name>
</gene>
<dbReference type="EMBL" id="AP014940">
    <property type="protein sequence ID" value="BAV98969.1"/>
    <property type="molecule type" value="Genomic_DNA"/>
</dbReference>
<dbReference type="InterPro" id="IPR018711">
    <property type="entry name" value="NAGPA"/>
</dbReference>